<dbReference type="NCBIfam" id="TIGR00040">
    <property type="entry name" value="yfcE"/>
    <property type="match status" value="1"/>
</dbReference>
<evidence type="ECO:0000259" key="3">
    <source>
        <dbReference type="Pfam" id="PF12850"/>
    </source>
</evidence>
<proteinExistence type="inferred from homology"/>
<dbReference type="Gene3D" id="3.60.21.10">
    <property type="match status" value="1"/>
</dbReference>
<dbReference type="InterPro" id="IPR000979">
    <property type="entry name" value="Phosphodiesterase_MJ0936/Vps29"/>
</dbReference>
<name>A0A8J6P715_9FIRM</name>
<keyword evidence="2" id="KW-0479">Metal-binding</keyword>
<comment type="similarity">
    <text evidence="1 2">Belongs to the metallophosphoesterase superfamily. YfcE family.</text>
</comment>
<keyword evidence="5" id="KW-1185">Reference proteome</keyword>
<comment type="cofactor">
    <cofactor evidence="2">
        <name>a divalent metal cation</name>
        <dbReference type="ChEBI" id="CHEBI:60240"/>
    </cofactor>
</comment>
<comment type="caution">
    <text evidence="4">The sequence shown here is derived from an EMBL/GenBank/DDBJ whole genome shotgun (WGS) entry which is preliminary data.</text>
</comment>
<dbReference type="AlphaFoldDB" id="A0A8J6P715"/>
<dbReference type="Pfam" id="PF12850">
    <property type="entry name" value="Metallophos_2"/>
    <property type="match status" value="1"/>
</dbReference>
<organism evidence="4 5">
    <name type="scientific">Massiliimalia timonensis</name>
    <dbReference type="NCBI Taxonomy" id="1987501"/>
    <lineage>
        <taxon>Bacteria</taxon>
        <taxon>Bacillati</taxon>
        <taxon>Bacillota</taxon>
        <taxon>Clostridia</taxon>
        <taxon>Eubacteriales</taxon>
        <taxon>Oscillospiraceae</taxon>
        <taxon>Massiliimalia</taxon>
    </lineage>
</organism>
<reference evidence="4" key="1">
    <citation type="submission" date="2020-08" db="EMBL/GenBank/DDBJ databases">
        <title>Genome public.</title>
        <authorList>
            <person name="Liu C."/>
            <person name="Sun Q."/>
        </authorList>
    </citation>
    <scope>NUCLEOTIDE SEQUENCE</scope>
    <source>
        <strain evidence="4">NSJ-15</strain>
    </source>
</reference>
<feature type="domain" description="Calcineurin-like phosphoesterase" evidence="3">
    <location>
        <begin position="4"/>
        <end position="150"/>
    </location>
</feature>
<dbReference type="InterPro" id="IPR024654">
    <property type="entry name" value="Calcineurin-like_PHP_lpxH"/>
</dbReference>
<dbReference type="InterPro" id="IPR029052">
    <property type="entry name" value="Metallo-depent_PP-like"/>
</dbReference>
<dbReference type="Proteomes" id="UP000632659">
    <property type="component" value="Unassembled WGS sequence"/>
</dbReference>
<evidence type="ECO:0000256" key="2">
    <source>
        <dbReference type="RuleBase" id="RU362039"/>
    </source>
</evidence>
<dbReference type="GO" id="GO:0046872">
    <property type="term" value="F:metal ion binding"/>
    <property type="evidence" value="ECO:0007669"/>
    <property type="project" value="UniProtKB-KW"/>
</dbReference>
<protein>
    <recommendedName>
        <fullName evidence="2">Phosphoesterase</fullName>
        <ecNumber evidence="2">3.1.4.-</ecNumber>
    </recommendedName>
</protein>
<dbReference type="EC" id="3.1.4.-" evidence="2"/>
<dbReference type="RefSeq" id="WP_093989452.1">
    <property type="nucleotide sequence ID" value="NZ_FYDD01000004.1"/>
</dbReference>
<evidence type="ECO:0000256" key="1">
    <source>
        <dbReference type="ARBA" id="ARBA00008950"/>
    </source>
</evidence>
<dbReference type="PANTHER" id="PTHR11124">
    <property type="entry name" value="VACUOLAR SORTING PROTEIN VPS29"/>
    <property type="match status" value="1"/>
</dbReference>
<dbReference type="SUPFAM" id="SSF56300">
    <property type="entry name" value="Metallo-dependent phosphatases"/>
    <property type="match status" value="1"/>
</dbReference>
<accession>A0A8J6P715</accession>
<dbReference type="EMBL" id="JACRTL010000002">
    <property type="protein sequence ID" value="MBC8610544.1"/>
    <property type="molecule type" value="Genomic_DNA"/>
</dbReference>
<evidence type="ECO:0000313" key="4">
    <source>
        <dbReference type="EMBL" id="MBC8610544.1"/>
    </source>
</evidence>
<evidence type="ECO:0000313" key="5">
    <source>
        <dbReference type="Proteomes" id="UP000632659"/>
    </source>
</evidence>
<dbReference type="OrthoDB" id="9800565at2"/>
<sequence length="160" mass="17960">MQYRVVVISDTHGRFHPLYQIVEKHKQEAVCFLHLGDGQHEVEDIMSLYPELRFYSVPGNCDFGAQGPMVRSITIGSKTILFTHGHTYHVKHGLYHLKQAARSQHADIALYGHTHCSFTEYDDGLYIMNPGSPVQPRNGPASYGIIDITDAGIVLNIVKL</sequence>
<gene>
    <name evidence="4" type="ORF">H8702_05335</name>
</gene>
<dbReference type="GO" id="GO:0016787">
    <property type="term" value="F:hydrolase activity"/>
    <property type="evidence" value="ECO:0007669"/>
    <property type="project" value="UniProtKB-UniRule"/>
</dbReference>